<feature type="active site" description="Proton donor" evidence="3">
    <location>
        <position position="141"/>
    </location>
</feature>
<dbReference type="EMBL" id="CP022114">
    <property type="protein sequence ID" value="ASG63366.1"/>
    <property type="molecule type" value="Genomic_DNA"/>
</dbReference>
<sequence length="362" mass="40581">MVEKLAFQLALFDGQFPAACSVDGVYPLTPNTDWTTGFWSGITALAAGFSEADRFLPHLEKQVSSFTERLAQQHDLETHDLGFLYSLSCVNAWRMTGNLQARRSALLAADALMKRYHPKAGIIQAWGDLQDPEQQGRMIIDCMMNLPLLYWASEQSGNPDYARCAYSHALQAQRYLFRQDNSTFHTFYMDVLTGQPIGGKTHQGYADNSCWARGQAWAIYGSTLSYSYSGDKTFLASAKRAARYFLAHLPADGICYWDLSLTQPETNKDTSAAIIAVCGLLELANHLSVVDPERSGFIQQAIGIIDTLLQTYFDGEQNRGGYLTQSVYNMNKKRGVGEYSTWGDYFLFEATSRLISPEAKYW</sequence>
<dbReference type="InterPro" id="IPR008928">
    <property type="entry name" value="6-hairpin_glycosidase_sf"/>
</dbReference>
<dbReference type="InterPro" id="IPR010905">
    <property type="entry name" value="Glyco_hydro_88"/>
</dbReference>
<reference evidence="5 6" key="1">
    <citation type="submission" date="2017-06" db="EMBL/GenBank/DDBJ databases">
        <title>Origin of plasmid-mediated fosfomycin resistance gene fosA3.</title>
        <authorList>
            <person name="Ito R."/>
            <person name="Pacey M.P."/>
            <person name="Doi Y."/>
        </authorList>
    </citation>
    <scope>NUCLEOTIDE SEQUENCE [LARGE SCALE GENOMIC DNA]</scope>
    <source>
        <strain evidence="5 6">YDC799</strain>
    </source>
</reference>
<dbReference type="Proteomes" id="UP000197098">
    <property type="component" value="Chromosome"/>
</dbReference>
<protein>
    <submittedName>
        <fullName evidence="5">Glucuronyl hydrolase</fullName>
    </submittedName>
</protein>
<keyword evidence="1 5" id="KW-0378">Hydrolase</keyword>
<dbReference type="GO" id="GO:0000272">
    <property type="term" value="P:polysaccharide catabolic process"/>
    <property type="evidence" value="ECO:0007669"/>
    <property type="project" value="TreeGrafter"/>
</dbReference>
<evidence type="ECO:0000313" key="5">
    <source>
        <dbReference type="EMBL" id="ASG63366.1"/>
    </source>
</evidence>
<evidence type="ECO:0000313" key="6">
    <source>
        <dbReference type="Proteomes" id="UP000197098"/>
    </source>
</evidence>
<evidence type="ECO:0000256" key="4">
    <source>
        <dbReference type="PIRSR" id="PIRSR610905-2"/>
    </source>
</evidence>
<feature type="binding site" evidence="4">
    <location>
        <position position="217"/>
    </location>
    <ligand>
        <name>substrate</name>
    </ligand>
</feature>
<dbReference type="AlphaFoldDB" id="A0A248KJA0"/>
<dbReference type="InterPro" id="IPR052369">
    <property type="entry name" value="UG_Glycosaminoglycan_Hydrolase"/>
</dbReference>
<evidence type="ECO:0000256" key="3">
    <source>
        <dbReference type="PIRSR" id="PIRSR610905-1"/>
    </source>
</evidence>
<evidence type="ECO:0000256" key="1">
    <source>
        <dbReference type="ARBA" id="ARBA00022801"/>
    </source>
</evidence>
<dbReference type="SUPFAM" id="SSF48208">
    <property type="entry name" value="Six-hairpin glycosidases"/>
    <property type="match status" value="1"/>
</dbReference>
<name>A0A248KJA0_9ENTR</name>
<dbReference type="GO" id="GO:0052757">
    <property type="term" value="F:chondroitin hydrolase activity"/>
    <property type="evidence" value="ECO:0007669"/>
    <property type="project" value="TreeGrafter"/>
</dbReference>
<evidence type="ECO:0000256" key="2">
    <source>
        <dbReference type="ARBA" id="ARBA00038358"/>
    </source>
</evidence>
<feature type="binding site" evidence="4">
    <location>
        <position position="141"/>
    </location>
    <ligand>
        <name>substrate</name>
    </ligand>
</feature>
<dbReference type="Pfam" id="PF07470">
    <property type="entry name" value="Glyco_hydro_88"/>
    <property type="match status" value="1"/>
</dbReference>
<proteinExistence type="inferred from homology"/>
<feature type="binding site" evidence="4">
    <location>
        <position position="213"/>
    </location>
    <ligand>
        <name>substrate</name>
    </ligand>
</feature>
<dbReference type="PANTHER" id="PTHR36845">
    <property type="entry name" value="HYDROLASE, PUTATIVE (AFU_ORTHOLOGUE AFUA_7G05090)-RELATED"/>
    <property type="match status" value="1"/>
</dbReference>
<dbReference type="PANTHER" id="PTHR36845:SF1">
    <property type="entry name" value="HYDROLASE, PUTATIVE (AFU_ORTHOLOGUE AFUA_7G05090)-RELATED"/>
    <property type="match status" value="1"/>
</dbReference>
<feature type="binding site" evidence="4">
    <location>
        <position position="201"/>
    </location>
    <ligand>
        <name>substrate</name>
    </ligand>
</feature>
<feature type="active site" description="Nucleophile" evidence="3">
    <location>
        <position position="80"/>
    </location>
</feature>
<gene>
    <name evidence="5" type="ORF">CEW81_11660</name>
</gene>
<accession>A0A248KJA0</accession>
<dbReference type="InterPro" id="IPR012341">
    <property type="entry name" value="6hp_glycosidase-like_sf"/>
</dbReference>
<comment type="similarity">
    <text evidence="2">Belongs to the glycosyl hydrolase 88 family.</text>
</comment>
<dbReference type="Gene3D" id="1.50.10.10">
    <property type="match status" value="1"/>
</dbReference>
<feature type="binding site" evidence="4">
    <location>
        <position position="80"/>
    </location>
    <ligand>
        <name>substrate</name>
    </ligand>
</feature>
<organism evidence="5 6">
    <name type="scientific">Kluyvera genomosp. 3</name>
    <dbReference type="NCBI Taxonomy" id="2774055"/>
    <lineage>
        <taxon>Bacteria</taxon>
        <taxon>Pseudomonadati</taxon>
        <taxon>Pseudomonadota</taxon>
        <taxon>Gammaproteobacteria</taxon>
        <taxon>Enterobacterales</taxon>
        <taxon>Enterobacteriaceae</taxon>
        <taxon>Kluyvera</taxon>
    </lineage>
</organism>
<feature type="binding site" evidence="4">
    <location>
        <position position="199"/>
    </location>
    <ligand>
        <name>substrate</name>
    </ligand>
</feature>